<gene>
    <name evidence="3" type="ORF">ACFO3J_10775</name>
</gene>
<dbReference type="RefSeq" id="WP_386428511.1">
    <property type="nucleotide sequence ID" value="NZ_JBHSBB010000009.1"/>
</dbReference>
<accession>A0ABV8HNS5</accession>
<comment type="caution">
    <text evidence="3">The sequence shown here is derived from an EMBL/GenBank/DDBJ whole genome shotgun (WGS) entry which is preliminary data.</text>
</comment>
<reference evidence="4" key="1">
    <citation type="journal article" date="2019" name="Int. J. Syst. Evol. Microbiol.">
        <title>The Global Catalogue of Microorganisms (GCM) 10K type strain sequencing project: providing services to taxonomists for standard genome sequencing and annotation.</title>
        <authorList>
            <consortium name="The Broad Institute Genomics Platform"/>
            <consortium name="The Broad Institute Genome Sequencing Center for Infectious Disease"/>
            <person name="Wu L."/>
            <person name="Ma J."/>
        </authorList>
    </citation>
    <scope>NUCLEOTIDE SEQUENCE [LARGE SCALE GENOMIC DNA]</scope>
    <source>
        <strain evidence="4">CGMCC 4.7237</strain>
    </source>
</reference>
<dbReference type="NCBIfam" id="NF041216">
    <property type="entry name" value="CU044_2847_fam"/>
    <property type="match status" value="1"/>
</dbReference>
<keyword evidence="4" id="KW-1185">Reference proteome</keyword>
<dbReference type="Pfam" id="PF19493">
    <property type="entry name" value="Trypco1"/>
    <property type="match status" value="1"/>
</dbReference>
<dbReference type="InterPro" id="IPR045794">
    <property type="entry name" value="Trypco1"/>
</dbReference>
<dbReference type="Proteomes" id="UP001595765">
    <property type="component" value="Unassembled WGS sequence"/>
</dbReference>
<evidence type="ECO:0000313" key="3">
    <source>
        <dbReference type="EMBL" id="MFC4031964.1"/>
    </source>
</evidence>
<name>A0ABV8HNS5_9ACTN</name>
<sequence length="109" mass="11170">MGSTSLQIETTAVAGTQQTSRLADAARQTSDAFARAQQAIVDIAASTVEIIEQASARAVRPDTVEVEFGLKFTAAGTVLMASTSGEATLQVRLSYTGRAGSPAAQTPAP</sequence>
<evidence type="ECO:0000256" key="1">
    <source>
        <dbReference type="SAM" id="MobiDB-lite"/>
    </source>
</evidence>
<protein>
    <submittedName>
        <fullName evidence="3">CU044_2847 family protein</fullName>
    </submittedName>
</protein>
<proteinExistence type="predicted"/>
<feature type="region of interest" description="Disordered" evidence="1">
    <location>
        <begin position="1"/>
        <end position="21"/>
    </location>
</feature>
<evidence type="ECO:0000259" key="2">
    <source>
        <dbReference type="Pfam" id="PF19493"/>
    </source>
</evidence>
<evidence type="ECO:0000313" key="4">
    <source>
        <dbReference type="Proteomes" id="UP001595765"/>
    </source>
</evidence>
<dbReference type="EMBL" id="JBHSBB010000009">
    <property type="protein sequence ID" value="MFC4031964.1"/>
    <property type="molecule type" value="Genomic_DNA"/>
</dbReference>
<organism evidence="3 4">
    <name type="scientific">Streptomyces polygonati</name>
    <dbReference type="NCBI Taxonomy" id="1617087"/>
    <lineage>
        <taxon>Bacteria</taxon>
        <taxon>Bacillati</taxon>
        <taxon>Actinomycetota</taxon>
        <taxon>Actinomycetes</taxon>
        <taxon>Kitasatosporales</taxon>
        <taxon>Streptomycetaceae</taxon>
        <taxon>Streptomyces</taxon>
    </lineage>
</organism>
<feature type="domain" description="Trypsin-co-occurring" evidence="2">
    <location>
        <begin position="6"/>
        <end position="95"/>
    </location>
</feature>